<keyword evidence="7" id="KW-1185">Reference proteome</keyword>
<dbReference type="PANTHER" id="PTHR13800">
    <property type="entry name" value="TRANSIENT RECEPTOR POTENTIAL CATION CHANNEL, SUBFAMILY M, MEMBER 6"/>
    <property type="match status" value="1"/>
</dbReference>
<keyword evidence="3" id="KW-1133">Transmembrane helix</keyword>
<evidence type="ECO:0000256" key="3">
    <source>
        <dbReference type="ARBA" id="ARBA00022989"/>
    </source>
</evidence>
<reference evidence="6 7" key="1">
    <citation type="submission" date="2018-11" db="EMBL/GenBank/DDBJ databases">
        <authorList>
            <consortium name="Pathogen Informatics"/>
        </authorList>
    </citation>
    <scope>NUCLEOTIDE SEQUENCE [LARGE SCALE GENOMIC DNA]</scope>
</reference>
<evidence type="ECO:0000256" key="2">
    <source>
        <dbReference type="ARBA" id="ARBA00022692"/>
    </source>
</evidence>
<dbReference type="Proteomes" id="UP000281553">
    <property type="component" value="Unassembled WGS sequence"/>
</dbReference>
<dbReference type="GO" id="GO:0099604">
    <property type="term" value="F:ligand-gated calcium channel activity"/>
    <property type="evidence" value="ECO:0007669"/>
    <property type="project" value="TreeGrafter"/>
</dbReference>
<dbReference type="InterPro" id="IPR050927">
    <property type="entry name" value="TRPM"/>
</dbReference>
<proteinExistence type="predicted"/>
<accession>A0A3P7MKI4</accession>
<comment type="subcellular location">
    <subcellularLocation>
        <location evidence="1">Membrane</location>
        <topology evidence="1">Multi-pass membrane protein</topology>
    </subcellularLocation>
</comment>
<evidence type="ECO:0000259" key="5">
    <source>
        <dbReference type="Pfam" id="PF25508"/>
    </source>
</evidence>
<sequence>MMALLKDRHKFIQPLVDIGIQPQEFVTTKFLRDLYNNCSGSSNVSRLLFLAGLVKRGRLPNTQRAHTPAGSFEMSKEGIPAGEKLSSAPIALQDIHAYLYNALGGFDCPQYLKTLEDVLDQNDKSQTVPNPLVHLFIWSVLTNSHEMAIALLKVSPSPVASALIGAALNRHHASLLPTYDTFNRQQLEEQAAFFEQVASEILMEVDSVDRVSYGFFYELPAVRHIKRWMVIMG</sequence>
<evidence type="ECO:0000313" key="7">
    <source>
        <dbReference type="Proteomes" id="UP000281553"/>
    </source>
</evidence>
<dbReference type="GO" id="GO:0005886">
    <property type="term" value="C:plasma membrane"/>
    <property type="evidence" value="ECO:0007669"/>
    <property type="project" value="TreeGrafter"/>
</dbReference>
<protein>
    <recommendedName>
        <fullName evidence="5">TRPM-like domain-containing protein</fullName>
    </recommendedName>
</protein>
<dbReference type="InterPro" id="IPR057366">
    <property type="entry name" value="TRPM-like"/>
</dbReference>
<evidence type="ECO:0000256" key="4">
    <source>
        <dbReference type="ARBA" id="ARBA00023136"/>
    </source>
</evidence>
<keyword evidence="2" id="KW-0812">Transmembrane</keyword>
<feature type="domain" description="TRPM-like" evidence="5">
    <location>
        <begin position="1"/>
        <end position="205"/>
    </location>
</feature>
<dbReference type="PANTHER" id="PTHR13800:SF12">
    <property type="entry name" value="TRANSIENT RECEPTOR POTENTIAL CATION CHANNEL SUBFAMILY M MEMBER-LIKE 2"/>
    <property type="match status" value="1"/>
</dbReference>
<keyword evidence="4" id="KW-0472">Membrane</keyword>
<dbReference type="EMBL" id="UYRU01069206">
    <property type="protein sequence ID" value="VDN18461.1"/>
    <property type="molecule type" value="Genomic_DNA"/>
</dbReference>
<dbReference type="AlphaFoldDB" id="A0A3P7MKI4"/>
<organism evidence="6 7">
    <name type="scientific">Dibothriocephalus latus</name>
    <name type="common">Fish tapeworm</name>
    <name type="synonym">Diphyllobothrium latum</name>
    <dbReference type="NCBI Taxonomy" id="60516"/>
    <lineage>
        <taxon>Eukaryota</taxon>
        <taxon>Metazoa</taxon>
        <taxon>Spiralia</taxon>
        <taxon>Lophotrochozoa</taxon>
        <taxon>Platyhelminthes</taxon>
        <taxon>Cestoda</taxon>
        <taxon>Eucestoda</taxon>
        <taxon>Diphyllobothriidea</taxon>
        <taxon>Diphyllobothriidae</taxon>
        <taxon>Dibothriocephalus</taxon>
    </lineage>
</organism>
<evidence type="ECO:0000256" key="1">
    <source>
        <dbReference type="ARBA" id="ARBA00004141"/>
    </source>
</evidence>
<dbReference type="Pfam" id="PF25508">
    <property type="entry name" value="TRPM2"/>
    <property type="match status" value="1"/>
</dbReference>
<dbReference type="OrthoDB" id="10457117at2759"/>
<name>A0A3P7MKI4_DIBLA</name>
<evidence type="ECO:0000313" key="6">
    <source>
        <dbReference type="EMBL" id="VDN18461.1"/>
    </source>
</evidence>
<gene>
    <name evidence="6" type="ORF">DILT_LOCUS13190</name>
</gene>